<feature type="region of interest" description="Disordered" evidence="1">
    <location>
        <begin position="1"/>
        <end position="26"/>
    </location>
</feature>
<proteinExistence type="predicted"/>
<dbReference type="VEuPathDB" id="CryptoDB:Vbra_13774"/>
<gene>
    <name evidence="3" type="ORF">Vbra_13774</name>
</gene>
<feature type="transmembrane region" description="Helical" evidence="2">
    <location>
        <begin position="70"/>
        <end position="89"/>
    </location>
</feature>
<accession>A0A0G4EWD6</accession>
<evidence type="ECO:0000313" key="3">
    <source>
        <dbReference type="EMBL" id="CEM02768.1"/>
    </source>
</evidence>
<evidence type="ECO:0000256" key="1">
    <source>
        <dbReference type="SAM" id="MobiDB-lite"/>
    </source>
</evidence>
<evidence type="ECO:0000256" key="2">
    <source>
        <dbReference type="SAM" id="Phobius"/>
    </source>
</evidence>
<keyword evidence="2" id="KW-0812">Transmembrane</keyword>
<keyword evidence="2" id="KW-0472">Membrane</keyword>
<organism evidence="3 4">
    <name type="scientific">Vitrella brassicaformis (strain CCMP3155)</name>
    <dbReference type="NCBI Taxonomy" id="1169540"/>
    <lineage>
        <taxon>Eukaryota</taxon>
        <taxon>Sar</taxon>
        <taxon>Alveolata</taxon>
        <taxon>Colpodellida</taxon>
        <taxon>Vitrellaceae</taxon>
        <taxon>Vitrella</taxon>
    </lineage>
</organism>
<reference evidence="3 4" key="1">
    <citation type="submission" date="2014-11" db="EMBL/GenBank/DDBJ databases">
        <authorList>
            <person name="Zhu J."/>
            <person name="Qi W."/>
            <person name="Song R."/>
        </authorList>
    </citation>
    <scope>NUCLEOTIDE SEQUENCE [LARGE SCALE GENOMIC DNA]</scope>
</reference>
<sequence>MKIRADFTSRFSSDAPHGTAHSSHTSNASLSGSAAFASSQKALKCKQQPGEAIFHSTALSQVMQLKLGHISTMIFFLLVLHLPLAVMGMNTVSEESTAALCWDANVPRGCTQWIILTVPCTAEYADFHLSLARQGVSSLPIFIAYRHHPSLRMVGESLQQYVFSALLPQSSQLT</sequence>
<dbReference type="AlphaFoldDB" id="A0A0G4EWD6"/>
<dbReference type="Proteomes" id="UP000041254">
    <property type="component" value="Unassembled WGS sequence"/>
</dbReference>
<dbReference type="EMBL" id="CDMY01000335">
    <property type="protein sequence ID" value="CEM02768.1"/>
    <property type="molecule type" value="Genomic_DNA"/>
</dbReference>
<evidence type="ECO:0000313" key="4">
    <source>
        <dbReference type="Proteomes" id="UP000041254"/>
    </source>
</evidence>
<dbReference type="InParanoid" id="A0A0G4EWD6"/>
<keyword evidence="4" id="KW-1185">Reference proteome</keyword>
<keyword evidence="2" id="KW-1133">Transmembrane helix</keyword>
<protein>
    <submittedName>
        <fullName evidence="3">Uncharacterized protein</fullName>
    </submittedName>
</protein>
<name>A0A0G4EWD6_VITBC</name>